<dbReference type="InterPro" id="IPR050465">
    <property type="entry name" value="UPF0194_transport"/>
</dbReference>
<dbReference type="GO" id="GO:0030313">
    <property type="term" value="C:cell envelope"/>
    <property type="evidence" value="ECO:0007669"/>
    <property type="project" value="UniProtKB-SubCell"/>
</dbReference>
<name>A0A2T5G1Z3_9SPHN</name>
<evidence type="ECO:0000256" key="4">
    <source>
        <dbReference type="SAM" id="Phobius"/>
    </source>
</evidence>
<evidence type="ECO:0000256" key="1">
    <source>
        <dbReference type="ARBA" id="ARBA00004196"/>
    </source>
</evidence>
<protein>
    <submittedName>
        <fullName evidence="5">Secretion protein HlyD</fullName>
    </submittedName>
</protein>
<reference evidence="5 6" key="1">
    <citation type="submission" date="2017-09" db="EMBL/GenBank/DDBJ databases">
        <title>Sphingomonas panjinensis sp.nov., isolated from oil-contaminated soil.</title>
        <authorList>
            <person name="Wang L."/>
            <person name="Chen L."/>
        </authorList>
    </citation>
    <scope>NUCLEOTIDE SEQUENCE [LARGE SCALE GENOMIC DNA]</scope>
    <source>
        <strain evidence="5 6">FW-11</strain>
    </source>
</reference>
<dbReference type="RefSeq" id="WP_107966408.1">
    <property type="nucleotide sequence ID" value="NZ_NWBU01000004.1"/>
</dbReference>
<dbReference type="EMBL" id="NWBU01000004">
    <property type="protein sequence ID" value="PTQ13174.1"/>
    <property type="molecule type" value="Genomic_DNA"/>
</dbReference>
<keyword evidence="6" id="KW-1185">Reference proteome</keyword>
<keyword evidence="2 3" id="KW-0175">Coiled coil</keyword>
<dbReference type="Gene3D" id="2.40.30.170">
    <property type="match status" value="1"/>
</dbReference>
<evidence type="ECO:0000256" key="3">
    <source>
        <dbReference type="SAM" id="Coils"/>
    </source>
</evidence>
<dbReference type="Proteomes" id="UP000244162">
    <property type="component" value="Unassembled WGS sequence"/>
</dbReference>
<gene>
    <name evidence="5" type="ORF">CLG96_03335</name>
</gene>
<feature type="transmembrane region" description="Helical" evidence="4">
    <location>
        <begin position="12"/>
        <end position="33"/>
    </location>
</feature>
<evidence type="ECO:0000313" key="5">
    <source>
        <dbReference type="EMBL" id="PTQ13174.1"/>
    </source>
</evidence>
<keyword evidence="4" id="KW-0472">Membrane</keyword>
<organism evidence="5 6">
    <name type="scientific">Sphingomonas oleivorans</name>
    <dbReference type="NCBI Taxonomy" id="1735121"/>
    <lineage>
        <taxon>Bacteria</taxon>
        <taxon>Pseudomonadati</taxon>
        <taxon>Pseudomonadota</taxon>
        <taxon>Alphaproteobacteria</taxon>
        <taxon>Sphingomonadales</taxon>
        <taxon>Sphingomonadaceae</taxon>
        <taxon>Sphingomonas</taxon>
    </lineage>
</organism>
<evidence type="ECO:0000313" key="6">
    <source>
        <dbReference type="Proteomes" id="UP000244162"/>
    </source>
</evidence>
<dbReference type="PANTHER" id="PTHR32347">
    <property type="entry name" value="EFFLUX SYSTEM COMPONENT YKNX-RELATED"/>
    <property type="match status" value="1"/>
</dbReference>
<dbReference type="AlphaFoldDB" id="A0A2T5G1Z3"/>
<keyword evidence="4" id="KW-1133">Transmembrane helix</keyword>
<comment type="caution">
    <text evidence="5">The sequence shown here is derived from an EMBL/GenBank/DDBJ whole genome shotgun (WGS) entry which is preliminary data.</text>
</comment>
<dbReference type="PANTHER" id="PTHR32347:SF23">
    <property type="entry name" value="BLL5650 PROTEIN"/>
    <property type="match status" value="1"/>
</dbReference>
<accession>A0A2T5G1Z3</accession>
<dbReference type="Gene3D" id="2.40.50.100">
    <property type="match status" value="1"/>
</dbReference>
<dbReference type="SUPFAM" id="SSF111369">
    <property type="entry name" value="HlyD-like secretion proteins"/>
    <property type="match status" value="1"/>
</dbReference>
<dbReference type="OrthoDB" id="9810980at2"/>
<comment type="subcellular location">
    <subcellularLocation>
        <location evidence="1">Cell envelope</location>
    </subcellularLocation>
</comment>
<evidence type="ECO:0000256" key="2">
    <source>
        <dbReference type="ARBA" id="ARBA00023054"/>
    </source>
</evidence>
<dbReference type="Gene3D" id="1.10.287.470">
    <property type="entry name" value="Helix hairpin bin"/>
    <property type="match status" value="1"/>
</dbReference>
<proteinExistence type="predicted"/>
<keyword evidence="4" id="KW-0812">Transmembrane</keyword>
<feature type="coiled-coil region" evidence="3">
    <location>
        <begin position="106"/>
        <end position="133"/>
    </location>
</feature>
<sequence length="329" mass="34704">MAGKAPDHRRRILPIPVLIGLLMAIGLLVWLLLRSGRRDELPRYTGYVVSDAIYMSAPVAGTVTSLSVVRGQRVPAGAPLFRIDPTSLGARADQARARIGESEAQAGAQQAELRKARANLAAAETEAQRAAVDLARFVAAQAEKPGSVAGQQIDQARATSLSAFRQRDAARGEVAAAEARIASARAQISGSRAGLADAAQQVAQLSPHAPAPGRIEDVMYQAGEWAAANAAIVSLLPDEKVKVRFYVPQGMVNGFRPGTRVAIACDGCPAGMTATVDYVATRPEYTPPIIYSLETRDKLVFLVEAVPSAPRVLIVGQPMDVTPLARSAG</sequence>